<name>A0ABQ9ZK61_9CRUS</name>
<protein>
    <submittedName>
        <fullName evidence="2">Uncharacterized protein</fullName>
    </submittedName>
</protein>
<reference evidence="2 3" key="1">
    <citation type="journal article" date="2023" name="Nucleic Acids Res.">
        <title>The hologenome of Daphnia magna reveals possible DNA methylation and microbiome-mediated evolution of the host genome.</title>
        <authorList>
            <person name="Chaturvedi A."/>
            <person name="Li X."/>
            <person name="Dhandapani V."/>
            <person name="Marshall H."/>
            <person name="Kissane S."/>
            <person name="Cuenca-Cambronero M."/>
            <person name="Asole G."/>
            <person name="Calvet F."/>
            <person name="Ruiz-Romero M."/>
            <person name="Marangio P."/>
            <person name="Guigo R."/>
            <person name="Rago D."/>
            <person name="Mirbahai L."/>
            <person name="Eastwood N."/>
            <person name="Colbourne J.K."/>
            <person name="Zhou J."/>
            <person name="Mallon E."/>
            <person name="Orsini L."/>
        </authorList>
    </citation>
    <scope>NUCLEOTIDE SEQUENCE [LARGE SCALE GENOMIC DNA]</scope>
    <source>
        <strain evidence="2">LRV0_1</strain>
    </source>
</reference>
<evidence type="ECO:0000256" key="1">
    <source>
        <dbReference type="SAM" id="MobiDB-lite"/>
    </source>
</evidence>
<dbReference type="EMBL" id="JAOYFB010000004">
    <property type="protein sequence ID" value="KAK4013309.1"/>
    <property type="molecule type" value="Genomic_DNA"/>
</dbReference>
<proteinExistence type="predicted"/>
<comment type="caution">
    <text evidence="2">The sequence shown here is derived from an EMBL/GenBank/DDBJ whole genome shotgun (WGS) entry which is preliminary data.</text>
</comment>
<feature type="compositionally biased region" description="Polar residues" evidence="1">
    <location>
        <begin position="29"/>
        <end position="39"/>
    </location>
</feature>
<feature type="region of interest" description="Disordered" evidence="1">
    <location>
        <begin position="1"/>
        <end position="40"/>
    </location>
</feature>
<gene>
    <name evidence="2" type="ORF">OUZ56_025543</name>
</gene>
<organism evidence="2 3">
    <name type="scientific">Daphnia magna</name>
    <dbReference type="NCBI Taxonomy" id="35525"/>
    <lineage>
        <taxon>Eukaryota</taxon>
        <taxon>Metazoa</taxon>
        <taxon>Ecdysozoa</taxon>
        <taxon>Arthropoda</taxon>
        <taxon>Crustacea</taxon>
        <taxon>Branchiopoda</taxon>
        <taxon>Diplostraca</taxon>
        <taxon>Cladocera</taxon>
        <taxon>Anomopoda</taxon>
        <taxon>Daphniidae</taxon>
        <taxon>Daphnia</taxon>
    </lineage>
</organism>
<accession>A0ABQ9ZK61</accession>
<keyword evidence="3" id="KW-1185">Reference proteome</keyword>
<sequence>MAQPRTRDGSTISMPDIGIPVHRNRNDTEVVNSRSQTSRTPEERIQAIEAARVERDTLVAILEEHCRGIEQLVNNRGRRSILKHLKTQIHSRLEQVRNAHFLYNQRLWEANKPMTDAYTYIIGIEIHVRVVKLLAKLMKTLSLRLMNNVTISNRKTLIRCQVVQWIGLSIEIDSIPLNLYQRLGARLRLSMILDH</sequence>
<dbReference type="Proteomes" id="UP001234178">
    <property type="component" value="Unassembled WGS sequence"/>
</dbReference>
<evidence type="ECO:0000313" key="3">
    <source>
        <dbReference type="Proteomes" id="UP001234178"/>
    </source>
</evidence>
<evidence type="ECO:0000313" key="2">
    <source>
        <dbReference type="EMBL" id="KAK4013309.1"/>
    </source>
</evidence>